<evidence type="ECO:0000313" key="1">
    <source>
        <dbReference type="EMBL" id="OBZ69881.1"/>
    </source>
</evidence>
<name>A0A1C7LYW3_GRIFR</name>
<dbReference type="Proteomes" id="UP000092993">
    <property type="component" value="Unassembled WGS sequence"/>
</dbReference>
<gene>
    <name evidence="1" type="ORF">A0H81_10255</name>
</gene>
<dbReference type="AlphaFoldDB" id="A0A1C7LYW3"/>
<evidence type="ECO:0000313" key="2">
    <source>
        <dbReference type="Proteomes" id="UP000092993"/>
    </source>
</evidence>
<dbReference type="EMBL" id="LUGG01000015">
    <property type="protein sequence ID" value="OBZ69881.1"/>
    <property type="molecule type" value="Genomic_DNA"/>
</dbReference>
<protein>
    <submittedName>
        <fullName evidence="1">Uncharacterized protein</fullName>
    </submittedName>
</protein>
<keyword evidence="2" id="KW-1185">Reference proteome</keyword>
<reference evidence="1 2" key="1">
    <citation type="submission" date="2016-03" db="EMBL/GenBank/DDBJ databases">
        <title>Whole genome sequencing of Grifola frondosa 9006-11.</title>
        <authorList>
            <person name="Min B."/>
            <person name="Park H."/>
            <person name="Kim J.-G."/>
            <person name="Cho H."/>
            <person name="Oh Y.-L."/>
            <person name="Kong W.-S."/>
            <person name="Choi I.-G."/>
        </authorList>
    </citation>
    <scope>NUCLEOTIDE SEQUENCE [LARGE SCALE GENOMIC DNA]</scope>
    <source>
        <strain evidence="1 2">9006-11</strain>
    </source>
</reference>
<accession>A0A1C7LYW3</accession>
<organism evidence="1 2">
    <name type="scientific">Grifola frondosa</name>
    <name type="common">Maitake</name>
    <name type="synonym">Polyporus frondosus</name>
    <dbReference type="NCBI Taxonomy" id="5627"/>
    <lineage>
        <taxon>Eukaryota</taxon>
        <taxon>Fungi</taxon>
        <taxon>Dikarya</taxon>
        <taxon>Basidiomycota</taxon>
        <taxon>Agaricomycotina</taxon>
        <taxon>Agaricomycetes</taxon>
        <taxon>Polyporales</taxon>
        <taxon>Grifolaceae</taxon>
        <taxon>Grifola</taxon>
    </lineage>
</organism>
<proteinExistence type="predicted"/>
<sequence length="189" mass="20621">MRWNWMRGQQVVTNESTQIRALTKTALRFVRSCVISISVYRRTAATSLGSSILEISVHSRGNATVPPFHDGRSASVVRHDDRTHMGFPETCIRGLDASVQTPHSSAFSPSTGIPLASSLSLPRSRGIDRSCRSGLAVLRLRGAARSPASLRNCRATLPTLTTSSFALHAWPEHTPPAGRPNRVRAQRTV</sequence>
<comment type="caution">
    <text evidence="1">The sequence shown here is derived from an EMBL/GenBank/DDBJ whole genome shotgun (WGS) entry which is preliminary data.</text>
</comment>